<dbReference type="GO" id="GO:0005524">
    <property type="term" value="F:ATP binding"/>
    <property type="evidence" value="ECO:0007669"/>
    <property type="project" value="UniProtKB-KW"/>
</dbReference>
<reference evidence="13 14" key="1">
    <citation type="journal article" date="2021" name="Cell">
        <title>Tracing the genetic footprints of vertebrate landing in non-teleost ray-finned fishes.</title>
        <authorList>
            <person name="Bi X."/>
            <person name="Wang K."/>
            <person name="Yang L."/>
            <person name="Pan H."/>
            <person name="Jiang H."/>
            <person name="Wei Q."/>
            <person name="Fang M."/>
            <person name="Yu H."/>
            <person name="Zhu C."/>
            <person name="Cai Y."/>
            <person name="He Y."/>
            <person name="Gan X."/>
            <person name="Zeng H."/>
            <person name="Yu D."/>
            <person name="Zhu Y."/>
            <person name="Jiang H."/>
            <person name="Qiu Q."/>
            <person name="Yang H."/>
            <person name="Zhang Y.E."/>
            <person name="Wang W."/>
            <person name="Zhu M."/>
            <person name="He S."/>
            <person name="Zhang G."/>
        </authorList>
    </citation>
    <scope>NUCLEOTIDE SEQUENCE [LARGE SCALE GENOMIC DNA]</scope>
    <source>
        <strain evidence="13">Bchr_013</strain>
    </source>
</reference>
<keyword evidence="5" id="KW-0067">ATP-binding</keyword>
<dbReference type="InterPro" id="IPR008250">
    <property type="entry name" value="ATPase_P-typ_transduc_dom_A_sf"/>
</dbReference>
<dbReference type="PRINTS" id="PR00119">
    <property type="entry name" value="CATATPASE"/>
</dbReference>
<evidence type="ECO:0000313" key="13">
    <source>
        <dbReference type="EMBL" id="KAG2465086.1"/>
    </source>
</evidence>
<dbReference type="Pfam" id="PF00690">
    <property type="entry name" value="Cation_ATPase_N"/>
    <property type="match status" value="1"/>
</dbReference>
<evidence type="ECO:0000256" key="4">
    <source>
        <dbReference type="ARBA" id="ARBA00022741"/>
    </source>
</evidence>
<dbReference type="InterPro" id="IPR004014">
    <property type="entry name" value="ATPase_P-typ_cation-transptr_N"/>
</dbReference>
<feature type="domain" description="Cation-transporting P-type ATPase N-terminal" evidence="12">
    <location>
        <begin position="39"/>
        <end position="106"/>
    </location>
</feature>
<comment type="caution">
    <text evidence="13">The sequence shown here is derived from an EMBL/GenBank/DDBJ whole genome shotgun (WGS) entry which is preliminary data.</text>
</comment>
<dbReference type="InterPro" id="IPR023299">
    <property type="entry name" value="ATPase_P-typ_cyto_dom_N"/>
</dbReference>
<keyword evidence="3 11" id="KW-0812">Transmembrane</keyword>
<dbReference type="Gene3D" id="3.40.50.1010">
    <property type="entry name" value="5'-nuclease"/>
    <property type="match status" value="1"/>
</dbReference>
<comment type="subcellular location">
    <subcellularLocation>
        <location evidence="1">Membrane</location>
        <topology evidence="1">Multi-pass membrane protein</topology>
    </subcellularLocation>
</comment>
<feature type="non-terminal residue" evidence="13">
    <location>
        <position position="1343"/>
    </location>
</feature>
<dbReference type="InterPro" id="IPR026832">
    <property type="entry name" value="Asteroid"/>
</dbReference>
<keyword evidence="4" id="KW-0547">Nucleotide-binding</keyword>
<dbReference type="Gene3D" id="3.40.1110.10">
    <property type="entry name" value="Calcium-transporting ATPase, cytoplasmic domain N"/>
    <property type="match status" value="1"/>
</dbReference>
<evidence type="ECO:0000256" key="3">
    <source>
        <dbReference type="ARBA" id="ARBA00022692"/>
    </source>
</evidence>
<protein>
    <submittedName>
        <fullName evidence="13">AT2C1 ATPase</fullName>
    </submittedName>
</protein>
<dbReference type="PRINTS" id="PR00120">
    <property type="entry name" value="HATPASE"/>
</dbReference>
<evidence type="ECO:0000313" key="14">
    <source>
        <dbReference type="Proteomes" id="UP000886611"/>
    </source>
</evidence>
<dbReference type="Gene3D" id="2.70.150.10">
    <property type="entry name" value="Calcium-transporting ATPase, cytoplasmic transduction domain A"/>
    <property type="match status" value="1"/>
</dbReference>
<evidence type="ECO:0000256" key="9">
    <source>
        <dbReference type="ARBA" id="ARBA00023065"/>
    </source>
</evidence>
<gene>
    <name evidence="13" type="primary">Atp2c1</name>
    <name evidence="13" type="ORF">GTO96_0009193</name>
</gene>
<evidence type="ECO:0000256" key="6">
    <source>
        <dbReference type="ARBA" id="ARBA00022842"/>
    </source>
</evidence>
<evidence type="ECO:0000256" key="2">
    <source>
        <dbReference type="ARBA" id="ARBA00007398"/>
    </source>
</evidence>
<dbReference type="Gene3D" id="1.20.1110.10">
    <property type="entry name" value="Calcium-transporting ATPase, transmembrane domain"/>
    <property type="match status" value="2"/>
</dbReference>
<dbReference type="InterPro" id="IPR006068">
    <property type="entry name" value="ATPase_P-typ_cation-transptr_C"/>
</dbReference>
<dbReference type="InterPro" id="IPR036412">
    <property type="entry name" value="HAD-like_sf"/>
</dbReference>
<feature type="transmembrane region" description="Helical" evidence="11">
    <location>
        <begin position="653"/>
        <end position="671"/>
    </location>
</feature>
<dbReference type="Pfam" id="PF00689">
    <property type="entry name" value="Cation_ATPase_C"/>
    <property type="match status" value="2"/>
</dbReference>
<dbReference type="SUPFAM" id="SSF81653">
    <property type="entry name" value="Calcium ATPase, transduction domain A"/>
    <property type="match status" value="1"/>
</dbReference>
<dbReference type="EMBL" id="JAATIS010002524">
    <property type="protein sequence ID" value="KAG2465086.1"/>
    <property type="molecule type" value="Genomic_DNA"/>
</dbReference>
<evidence type="ECO:0000256" key="11">
    <source>
        <dbReference type="SAM" id="Phobius"/>
    </source>
</evidence>
<dbReference type="NCBIfam" id="TIGR01494">
    <property type="entry name" value="ATPase_P-type"/>
    <property type="match status" value="1"/>
</dbReference>
<feature type="non-terminal residue" evidence="13">
    <location>
        <position position="1"/>
    </location>
</feature>
<dbReference type="Pfam" id="PF00122">
    <property type="entry name" value="E1-E2_ATPase"/>
    <property type="match status" value="2"/>
</dbReference>
<dbReference type="InterPro" id="IPR059000">
    <property type="entry name" value="ATPase_P-type_domA"/>
</dbReference>
<keyword evidence="14" id="KW-1185">Reference proteome</keyword>
<name>A0A8X8BRB1_POLSE</name>
<dbReference type="InterPro" id="IPR029060">
    <property type="entry name" value="PIN-like_dom_sf"/>
</dbReference>
<keyword evidence="7" id="KW-1278">Translocase</keyword>
<proteinExistence type="inferred from homology"/>
<dbReference type="SMART" id="SM00831">
    <property type="entry name" value="Cation_ATPase_N"/>
    <property type="match status" value="1"/>
</dbReference>
<dbReference type="FunFam" id="3.40.50.1000:FF:000017">
    <property type="entry name" value="Calcium-transporting ATPase"/>
    <property type="match status" value="1"/>
</dbReference>
<dbReference type="InterPro" id="IPR023298">
    <property type="entry name" value="ATPase_P-typ_TM_dom_sf"/>
</dbReference>
<dbReference type="PANTHER" id="PTHR15665">
    <property type="entry name" value="ASTEROID PROTEIN"/>
    <property type="match status" value="1"/>
</dbReference>
<dbReference type="PANTHER" id="PTHR15665:SF1">
    <property type="entry name" value="PROTEIN ASTEROID HOMOLOG 1"/>
    <property type="match status" value="1"/>
</dbReference>
<dbReference type="SUPFAM" id="SSF56784">
    <property type="entry name" value="HAD-like"/>
    <property type="match status" value="1"/>
</dbReference>
<evidence type="ECO:0000259" key="12">
    <source>
        <dbReference type="SMART" id="SM00831"/>
    </source>
</evidence>
<feature type="transmembrane region" description="Helical" evidence="11">
    <location>
        <begin position="683"/>
        <end position="705"/>
    </location>
</feature>
<keyword evidence="10 11" id="KW-0472">Membrane</keyword>
<keyword evidence="8 11" id="KW-1133">Transmembrane helix</keyword>
<sequence length="1343" mass="148973">MNSYCDELNIQSIRINGGRQRLADTASPKMLDGSFPGVQWYLGFPQADLQYGLSQSEVSHRRAYHGWNEFDISEDEPLWKKYISQFKNPLIMLLLASAVISVLMHQFDDAVSITVAIIIVVTVAFVQEYRSEKSLEELGKLMPPECHCVREGRLEHLLARELVPGDTVCLSVGERVPADLRLFEVEQMFLWGEANVGLVYSLNVDYAVDLSVDESSLTGETTPCAKSTAPQPAANNGDLTSRSNIAFMGTLVRCGKAKGIVIGTGENSEFGEVFKMMQAEEVTGVGYNNSGEVILDGEVIHGFSVSSISKIVEDKPEVYFMKGAYEQVIRCCSHYNSKGLALPLTQQQKELYQQEKTYMGTAGLRVLAFASGSELGQLTFLGLVGIIDPPRTGVKEAVAALINSGVAIKMVTGDSQETAVSIASRLGLFSKGSQSLSGEELDNMDIQHLSQIVPRVAVFYRASPRHKLKIVKSLQNIGAVVAMTGDGVNDAVALKAADIGVAMGQTGTDVCKEAADMILVDDDFQTIMYAIEEGKGIYNNIKNFVRFQLSTSIAALTLISLATLMNFPNPLNAMQILWINIIMDGPPAQSLGVEPVDKDVIRKPPRNVKDSILTKNLIVKILVSSLIIVCGTLFVFWRETRYVFEIGLCSNKMFCYAVLGSIMGQLLVVYFPPLQKVFQTESLSIFDLIFLLGLTSSVCIVSEIIKKIQKGRDRIQKENVPFHELITHRDKMGVQGLWGYADQRPEFFRDVKLMNTKIIIDGNNFYFKFYHNSCLDERHGGDYDLYAEALKRFFQTLSSCNIQPYVVLDGCCNHTDQKLETTKLRAEGHIKSAHDLSMGHKGRLLPLLSRNVFIQVLSKLGVPLVQCLLEADTEIAALANQWNCPVLSTDTDFFIFDLKGGFCPLTQFRWESASQGHIPARCYFIENFCAHFNGMNKDLLPLFAVIHGNDYSDMKMMYRFVRHVASSSHTSAYRGKKQAIIHSLLTWLSPLHNLKVAMENVLNVLPVSDRGVAQEYLSSQMQVYKIPERNLSGFFTSGASTTDDIQLRSLVLHWALGALEKAQLPKTVVDLLVLQRVFLIPQVENSERPNAHTCALPIRRAFYGMILNGRRHSSTSGPGGDGVEAAPCVVEEYGREKRNLTMSRVEATPPHSAKGVSLEQIEKLPLARRLQMFLEILGVSSSTVEEVPRHLIFPVYVTHFWLIHSDPRPSLQHLQAILVGIAEGSTASSGDALQELLTSPQKPLDQDAAHIFSQWQATLQISLYLNQLLCRPLEEPEVSGLYSGSLVHAVFRRLNLPTSPKALLSGSAFEIFGVLLRAVHTGIPDNYFSPRSTHPPLQQSLHK</sequence>
<evidence type="ECO:0000256" key="8">
    <source>
        <dbReference type="ARBA" id="ARBA00022989"/>
    </source>
</evidence>
<dbReference type="Proteomes" id="UP000886611">
    <property type="component" value="Unassembled WGS sequence"/>
</dbReference>
<feature type="transmembrane region" description="Helical" evidence="11">
    <location>
        <begin position="544"/>
        <end position="565"/>
    </location>
</feature>
<keyword evidence="9" id="KW-0813">Transport</keyword>
<comment type="similarity">
    <text evidence="2">Belongs to the asteroid family.</text>
</comment>
<feature type="transmembrane region" description="Helical" evidence="11">
    <location>
        <begin position="617"/>
        <end position="637"/>
    </location>
</feature>
<accession>A0A8X8BRB1</accession>
<dbReference type="InterPro" id="IPR001757">
    <property type="entry name" value="P_typ_ATPase"/>
</dbReference>
<evidence type="ECO:0000256" key="7">
    <source>
        <dbReference type="ARBA" id="ARBA00022967"/>
    </source>
</evidence>
<evidence type="ECO:0000256" key="1">
    <source>
        <dbReference type="ARBA" id="ARBA00004141"/>
    </source>
</evidence>
<organism evidence="13 14">
    <name type="scientific">Polypterus senegalus</name>
    <name type="common">Senegal bichir</name>
    <dbReference type="NCBI Taxonomy" id="55291"/>
    <lineage>
        <taxon>Eukaryota</taxon>
        <taxon>Metazoa</taxon>
        <taxon>Chordata</taxon>
        <taxon>Craniata</taxon>
        <taxon>Vertebrata</taxon>
        <taxon>Euteleostomi</taxon>
        <taxon>Actinopterygii</taxon>
        <taxon>Polypteriformes</taxon>
        <taxon>Polypteridae</taxon>
        <taxon>Polypterus</taxon>
    </lineage>
</organism>
<dbReference type="SUPFAM" id="SSF88723">
    <property type="entry name" value="PIN domain-like"/>
    <property type="match status" value="1"/>
</dbReference>
<keyword evidence="9" id="KW-0406">Ion transport</keyword>
<dbReference type="GO" id="GO:0016020">
    <property type="term" value="C:membrane"/>
    <property type="evidence" value="ECO:0007669"/>
    <property type="project" value="UniProtKB-SubCell"/>
</dbReference>
<dbReference type="GO" id="GO:0016887">
    <property type="term" value="F:ATP hydrolysis activity"/>
    <property type="evidence" value="ECO:0007669"/>
    <property type="project" value="InterPro"/>
</dbReference>
<dbReference type="SUPFAM" id="SSF81665">
    <property type="entry name" value="Calcium ATPase, transmembrane domain M"/>
    <property type="match status" value="1"/>
</dbReference>
<evidence type="ECO:0000256" key="5">
    <source>
        <dbReference type="ARBA" id="ARBA00022840"/>
    </source>
</evidence>
<keyword evidence="6" id="KW-0460">Magnesium</keyword>
<evidence type="ECO:0000256" key="10">
    <source>
        <dbReference type="ARBA" id="ARBA00023136"/>
    </source>
</evidence>
<dbReference type="Pfam" id="PF13246">
    <property type="entry name" value="Cation_ATPase"/>
    <property type="match status" value="1"/>
</dbReference>
<dbReference type="GO" id="GO:0006811">
    <property type="term" value="P:monoatomic ion transport"/>
    <property type="evidence" value="ECO:0007669"/>
    <property type="project" value="UniProtKB-KW"/>
</dbReference>